<dbReference type="InterPro" id="IPR048449">
    <property type="entry name" value="YhfX-like_C"/>
</dbReference>
<dbReference type="AlphaFoldDB" id="A0A0E3UU64"/>
<dbReference type="InterPro" id="IPR029066">
    <property type="entry name" value="PLP-binding_barrel"/>
</dbReference>
<dbReference type="KEGG" id="sns:VC03_00095"/>
<dbReference type="HOGENOM" id="CLU_060710_0_0_0"/>
<sequence>MILFLKRLLDTNKAFVDASLDLYKKGLILPDSYCIDVDIFLENAKNILNEAKKYNINLFYMLKQVGRNPYLAKKLEDLGYKGAVCVDFKEVEVMMKNNLKLCNIGHLVQIPKNMLSRVIEYGVEIITVYSYDMIKEISNIALSLNKTQDIMLRILDENSEIYPGQEAGFSVNEVKELIPKLKDLKGVKLNGITSFPCFLYSPDEKCIKETNNLFSVLEVNEFLKNQNLYVKHINLPSVSTVENIKKIYSYGGTDAEPGHALTGTTPLNIDSGIEIPAYLYISEISHVFKNNSYFYGGGYYPRGHMKHGYIDNEIVNVNNFNATNIDYYLSLEGKYNIFDPIILCFRTQMFVTRSDIVLIEGIHSNNIHIVGIYNTQGDKKNV</sequence>
<dbReference type="STRING" id="187101.VC03_00095"/>
<dbReference type="Gene3D" id="2.40.37.30">
    <property type="match status" value="2"/>
</dbReference>
<feature type="domain" description="YhfX-like C-terminal" evidence="2">
    <location>
        <begin position="279"/>
        <end position="369"/>
    </location>
</feature>
<gene>
    <name evidence="3" type="ORF">VC03_00095</name>
</gene>
<proteinExistence type="predicted"/>
<evidence type="ECO:0000259" key="2">
    <source>
        <dbReference type="Pfam" id="PF21279"/>
    </source>
</evidence>
<dbReference type="EMBL" id="CP011280">
    <property type="protein sequence ID" value="AKC95003.1"/>
    <property type="molecule type" value="Genomic_DNA"/>
</dbReference>
<dbReference type="Pfam" id="PF21279">
    <property type="entry name" value="YhfX-like_C"/>
    <property type="match status" value="1"/>
</dbReference>
<dbReference type="Proteomes" id="UP000033103">
    <property type="component" value="Chromosome"/>
</dbReference>
<accession>A0A0E3UU64</accession>
<organism evidence="3 4">
    <name type="scientific">Sneathia vaginalis</name>
    <dbReference type="NCBI Taxonomy" id="187101"/>
    <lineage>
        <taxon>Bacteria</taxon>
        <taxon>Fusobacteriati</taxon>
        <taxon>Fusobacteriota</taxon>
        <taxon>Fusobacteriia</taxon>
        <taxon>Fusobacteriales</taxon>
        <taxon>Leptotrichiaceae</taxon>
        <taxon>Sneathia</taxon>
    </lineage>
</organism>
<feature type="domain" description="Alanine racemase N-terminal" evidence="1">
    <location>
        <begin position="35"/>
        <end position="266"/>
    </location>
</feature>
<name>A0A0E3UU64_9FUSO</name>
<evidence type="ECO:0000259" key="1">
    <source>
        <dbReference type="Pfam" id="PF01168"/>
    </source>
</evidence>
<dbReference type="Pfam" id="PF01168">
    <property type="entry name" value="Ala_racemase_N"/>
    <property type="match status" value="1"/>
</dbReference>
<evidence type="ECO:0000313" key="4">
    <source>
        <dbReference type="Proteomes" id="UP000033103"/>
    </source>
</evidence>
<dbReference type="InterPro" id="IPR001608">
    <property type="entry name" value="Ala_racemase_N"/>
</dbReference>
<evidence type="ECO:0000313" key="3">
    <source>
        <dbReference type="EMBL" id="AKC95003.1"/>
    </source>
</evidence>
<protein>
    <submittedName>
        <fullName evidence="3">Amino acid racemase</fullName>
    </submittedName>
</protein>
<dbReference type="PATRIC" id="fig|1069640.6.peg.9"/>
<dbReference type="RefSeq" id="WP_046328109.1">
    <property type="nucleotide sequence ID" value="NZ_CP011280.1"/>
</dbReference>
<reference evidence="3 4" key="1">
    <citation type="journal article" date="2012" name="BMC Genomics">
        <title>Genomic sequence analysis and characterization of Sneathia amnii sp. nov.</title>
        <authorList>
            <consortium name="Vaginal Microbiome Consortium (additional members)"/>
            <person name="Harwich M.D.Jr."/>
            <person name="Serrano M.G."/>
            <person name="Fettweis J.M."/>
            <person name="Alves J.M."/>
            <person name="Reimers M.A."/>
            <person name="Buck G.A."/>
            <person name="Jefferson K.K."/>
        </authorList>
    </citation>
    <scope>NUCLEOTIDE SEQUENCE [LARGE SCALE GENOMIC DNA]</scope>
    <source>
        <strain evidence="3 4">SN35</strain>
    </source>
</reference>
<dbReference type="SUPFAM" id="SSF51419">
    <property type="entry name" value="PLP-binding barrel"/>
    <property type="match status" value="1"/>
</dbReference>
<keyword evidence="4" id="KW-1185">Reference proteome</keyword>